<evidence type="ECO:0000313" key="2">
    <source>
        <dbReference type="Proteomes" id="UP001321542"/>
    </source>
</evidence>
<proteinExistence type="predicted"/>
<keyword evidence="2" id="KW-1185">Reference proteome</keyword>
<dbReference type="Proteomes" id="UP001321542">
    <property type="component" value="Chromosome"/>
</dbReference>
<evidence type="ECO:0000313" key="1">
    <source>
        <dbReference type="EMBL" id="BBC36970.1"/>
    </source>
</evidence>
<accession>A0ABM7FKY5</accession>
<gene>
    <name evidence="1" type="ORF">SGFS_082640</name>
</gene>
<name>A0ABM7FKY5_9ACTN</name>
<dbReference type="RefSeq" id="WP_286257240.1">
    <property type="nucleotide sequence ID" value="NZ_AP018448.1"/>
</dbReference>
<dbReference type="EMBL" id="AP018448">
    <property type="protein sequence ID" value="BBC36970.1"/>
    <property type="molecule type" value="Genomic_DNA"/>
</dbReference>
<reference evidence="1 2" key="2">
    <citation type="journal article" date="2023" name="ChemBioChem">
        <title>Acyltransferase Domain Exchange between Two Independent Type I Polyketide Synthases in the Same Producer Strain of Macrolide Antibiotics.</title>
        <authorList>
            <person name="Kudo F."/>
            <person name="Kishikawa K."/>
            <person name="Tsuboi K."/>
            <person name="Kido T."/>
            <person name="Usui T."/>
            <person name="Hashimoto J."/>
            <person name="Shin-Ya K."/>
            <person name="Miyanaga A."/>
            <person name="Eguchi T."/>
        </authorList>
    </citation>
    <scope>NUCLEOTIDE SEQUENCE [LARGE SCALE GENOMIC DNA]</scope>
    <source>
        <strain evidence="1 2">A-8890</strain>
    </source>
</reference>
<sequence length="170" mass="18846">MEANLLGIYLNDHLAGATAGVDRARHLARSCRGTASAPAVEEIATEIAQDRHSLTDLMEELDVPARRYKVSAGWAAEKVGRLKANGRLVHRSPLSTLIELEMLRVGVSGKLACWQALRRLSDTEGRLDPHRLDDLVRRAHRQLRTLEELHSQQVTTTFRTPELTGSGAPR</sequence>
<organism evidence="1 2">
    <name type="scientific">Streptomyces graminofaciens</name>
    <dbReference type="NCBI Taxonomy" id="68212"/>
    <lineage>
        <taxon>Bacteria</taxon>
        <taxon>Bacillati</taxon>
        <taxon>Actinomycetota</taxon>
        <taxon>Actinomycetes</taxon>
        <taxon>Kitasatosporales</taxon>
        <taxon>Streptomycetaceae</taxon>
        <taxon>Streptomyces</taxon>
    </lineage>
</organism>
<reference evidence="1 2" key="1">
    <citation type="journal article" date="2010" name="ChemBioChem">
        <title>Cloning and characterization of the biosynthetic gene cluster of 16-membered macrolide antibiotic FD-891: involvement of a dual functional cytochrome P450 monooxygenase catalyzing epoxidation and hydroxylation.</title>
        <authorList>
            <person name="Kudo F."/>
            <person name="Motegi A."/>
            <person name="Mizoue K."/>
            <person name="Eguchi T."/>
        </authorList>
    </citation>
    <scope>NUCLEOTIDE SEQUENCE [LARGE SCALE GENOMIC DNA]</scope>
    <source>
        <strain evidence="1 2">A-8890</strain>
    </source>
</reference>
<protein>
    <submittedName>
        <fullName evidence="1">Uncharacterized protein</fullName>
    </submittedName>
</protein>